<dbReference type="InterPro" id="IPR029016">
    <property type="entry name" value="GAF-like_dom_sf"/>
</dbReference>
<gene>
    <name evidence="16" type="ORF">CVO96_15405</name>
</gene>
<dbReference type="CDD" id="cd00130">
    <property type="entry name" value="PAS"/>
    <property type="match status" value="3"/>
</dbReference>
<dbReference type="PROSITE" id="PS50839">
    <property type="entry name" value="CHASE"/>
    <property type="match status" value="1"/>
</dbReference>
<dbReference type="SUPFAM" id="SSF55874">
    <property type="entry name" value="ATPase domain of HSP90 chaperone/DNA topoisomerase II/histidine kinase"/>
    <property type="match status" value="1"/>
</dbReference>
<evidence type="ECO:0000256" key="3">
    <source>
        <dbReference type="ARBA" id="ARBA00012438"/>
    </source>
</evidence>
<dbReference type="GO" id="GO:0000155">
    <property type="term" value="F:phosphorelay sensor kinase activity"/>
    <property type="evidence" value="ECO:0007669"/>
    <property type="project" value="InterPro"/>
</dbReference>
<keyword evidence="10" id="KW-0175">Coiled coil</keyword>
<sequence length="1107" mass="122568">MKALRARPAWAQRAPLLVMILVLLLTAAVSLVLSAFVREQQNNRFDREVEVYTEALKTRIDEYERLLLTSRAAWLTHPDMLDEQVFARFIEGIELTQRSPGVQAIGYGPWLPGGQPDAALLSRLRQRVRPDFQIRRGESPQAASVPIAVIAPPTAVNLGAIGFDLYSEANRRAALDAARQKGVVQATGQLTLVQRGADGQPLRGFLMMLPVASAGQPPSGFIYMAVRADQFVQGLMPAEARQPYVQVRLGNTDLYGTRPAEDMSFQQSRQFDLAGQRWQLEFSADSRFGQDFAATVPLITLLSGMLIAGLAFLVVQAQVGARQRAEGLNVSLGQARLLQEQARAEFEAIFQSMQDAAAFTDEAGRIRLVNRALADQFGIEPGELIGQPLSVLHEDLHLAGHTSFQAITTPYRRTDGSVFSGEAQRSEVVDPEGRRLGLLEVVRDVSERVQAERAVQGAQRRYRGLLDAIPHIVRVSDPAGQVTFVNAQHQLLLGTGDLLACMSPQDRQGYLQLCEKATAEQGSGQMELQLTLADGRQHWFVLDFAPLRAEQGQVVEWVTSLTDIHDQLVAERLAQRNEERSRGVLEGLPQIVWLTDPQGEAVYFNRRWQEYVGKERAAQGFVDLIHPDDRPAYRQRWQSAIRAARPFEAEHRILGESGRYRTFVTRGLPVMDAAGQVIEWVGTCTDVDDSVYAENAARLLADVSQQLTLRGDVLSRDREGQYRAALGKLTARFVDSAALWSAWPMEVVANSFTHPAWNEPHMRTLVLQAMERVAHSAEPLILTTHPLLHSVHATGALVYPLLGQNGALFGMLGLAYRHALTERDQELAHELAGRFAAALENDALQRRVIGAQQDLQALNQSLEERVERRTQELENANRELEAFSYSVSHDLRTPLRHIVGFGDLLGKEAAREAGPAGLSPKAQRYLGIITESATRMSQLIDDLLEFSRMGRQELRSVPVDLEALVGASWLALEPDRQGRQIEFVLRPLPTIQGDPTMLELVFTNLLSNAVKYTRTRELAHIEVSAALQGGQVTVSIRDNGVGFDPRYVDKLFGVFQRLHRADEFEGIGIGLANVRRIVGRHGGQVAATGELGVGATFSVTLPLQEPQ</sequence>
<dbReference type="SUPFAM" id="SSF55785">
    <property type="entry name" value="PYP-like sensor domain (PAS domain)"/>
    <property type="match status" value="3"/>
</dbReference>
<dbReference type="SMART" id="SM00086">
    <property type="entry name" value="PAC"/>
    <property type="match status" value="3"/>
</dbReference>
<feature type="domain" description="PAC" evidence="14">
    <location>
        <begin position="524"/>
        <end position="576"/>
    </location>
</feature>
<dbReference type="InterPro" id="IPR003594">
    <property type="entry name" value="HATPase_dom"/>
</dbReference>
<comment type="catalytic activity">
    <reaction evidence="1">
        <text>ATP + protein L-histidine = ADP + protein N-phospho-L-histidine.</text>
        <dbReference type="EC" id="2.7.13.3"/>
    </reaction>
</comment>
<dbReference type="GO" id="GO:0016020">
    <property type="term" value="C:membrane"/>
    <property type="evidence" value="ECO:0007669"/>
    <property type="project" value="UniProtKB-SubCell"/>
</dbReference>
<dbReference type="GO" id="GO:0006355">
    <property type="term" value="P:regulation of DNA-templated transcription"/>
    <property type="evidence" value="ECO:0007669"/>
    <property type="project" value="InterPro"/>
</dbReference>
<dbReference type="EMBL" id="PPPD01000001">
    <property type="protein sequence ID" value="PNY82552.1"/>
    <property type="molecule type" value="Genomic_DNA"/>
</dbReference>
<dbReference type="SMART" id="SM01079">
    <property type="entry name" value="CHASE"/>
    <property type="match status" value="1"/>
</dbReference>
<feature type="domain" description="Histidine kinase" evidence="12">
    <location>
        <begin position="886"/>
        <end position="1105"/>
    </location>
</feature>
<name>A0A2K3V184_9DEIO</name>
<feature type="domain" description="PAC" evidence="14">
    <location>
        <begin position="405"/>
        <end position="457"/>
    </location>
</feature>
<dbReference type="Pfam" id="PF02518">
    <property type="entry name" value="HATPase_c"/>
    <property type="match status" value="1"/>
</dbReference>
<dbReference type="FunFam" id="3.30.565.10:FF:000006">
    <property type="entry name" value="Sensor histidine kinase WalK"/>
    <property type="match status" value="1"/>
</dbReference>
<dbReference type="InterPro" id="IPR000700">
    <property type="entry name" value="PAS-assoc_C"/>
</dbReference>
<keyword evidence="7 16" id="KW-0418">Kinase</keyword>
<evidence type="ECO:0000256" key="9">
    <source>
        <dbReference type="ARBA" id="ARBA00023136"/>
    </source>
</evidence>
<dbReference type="Pfam" id="PF03924">
    <property type="entry name" value="CHASE"/>
    <property type="match status" value="1"/>
</dbReference>
<comment type="caution">
    <text evidence="16">The sequence shown here is derived from an EMBL/GenBank/DDBJ whole genome shotgun (WGS) entry which is preliminary data.</text>
</comment>
<keyword evidence="5" id="KW-0808">Transferase</keyword>
<dbReference type="FunFam" id="1.10.287.130:FF:000070">
    <property type="entry name" value="Histidine kinase sensor protein"/>
    <property type="match status" value="1"/>
</dbReference>
<dbReference type="PRINTS" id="PR00344">
    <property type="entry name" value="BCTRLSENSOR"/>
</dbReference>
<evidence type="ECO:0000256" key="2">
    <source>
        <dbReference type="ARBA" id="ARBA00004370"/>
    </source>
</evidence>
<keyword evidence="8 11" id="KW-1133">Transmembrane helix</keyword>
<dbReference type="InterPro" id="IPR005467">
    <property type="entry name" value="His_kinase_dom"/>
</dbReference>
<dbReference type="InterPro" id="IPR000014">
    <property type="entry name" value="PAS"/>
</dbReference>
<evidence type="ECO:0000256" key="6">
    <source>
        <dbReference type="ARBA" id="ARBA00022692"/>
    </source>
</evidence>
<dbReference type="Gene3D" id="3.30.450.350">
    <property type="entry name" value="CHASE domain"/>
    <property type="match status" value="1"/>
</dbReference>
<dbReference type="SMART" id="SM00387">
    <property type="entry name" value="HATPase_c"/>
    <property type="match status" value="1"/>
</dbReference>
<comment type="subcellular location">
    <subcellularLocation>
        <location evidence="2">Membrane</location>
    </subcellularLocation>
</comment>
<dbReference type="FunFam" id="3.30.450.20:FF:000099">
    <property type="entry name" value="Sensory box sensor histidine kinase"/>
    <property type="match status" value="1"/>
</dbReference>
<feature type="domain" description="PAC" evidence="14">
    <location>
        <begin position="647"/>
        <end position="699"/>
    </location>
</feature>
<evidence type="ECO:0000313" key="16">
    <source>
        <dbReference type="EMBL" id="PNY82552.1"/>
    </source>
</evidence>
<dbReference type="OrthoDB" id="8552871at2"/>
<dbReference type="RefSeq" id="WP_103312984.1">
    <property type="nucleotide sequence ID" value="NZ_PPPD01000001.1"/>
</dbReference>
<dbReference type="SUPFAM" id="SSF47384">
    <property type="entry name" value="Homodimeric domain of signal transducing histidine kinase"/>
    <property type="match status" value="1"/>
</dbReference>
<evidence type="ECO:0000256" key="1">
    <source>
        <dbReference type="ARBA" id="ARBA00000085"/>
    </source>
</evidence>
<dbReference type="InterPro" id="IPR036890">
    <property type="entry name" value="HATPase_C_sf"/>
</dbReference>
<proteinExistence type="predicted"/>
<dbReference type="InterPro" id="IPR013656">
    <property type="entry name" value="PAS_4"/>
</dbReference>
<keyword evidence="9 11" id="KW-0472">Membrane</keyword>
<dbReference type="InterPro" id="IPR003661">
    <property type="entry name" value="HisK_dim/P_dom"/>
</dbReference>
<keyword evidence="4" id="KW-0597">Phosphoprotein</keyword>
<evidence type="ECO:0000256" key="4">
    <source>
        <dbReference type="ARBA" id="ARBA00022553"/>
    </source>
</evidence>
<feature type="coiled-coil region" evidence="10">
    <location>
        <begin position="841"/>
        <end position="883"/>
    </location>
</feature>
<dbReference type="InterPro" id="IPR013655">
    <property type="entry name" value="PAS_fold_3"/>
</dbReference>
<dbReference type="InterPro" id="IPR042240">
    <property type="entry name" value="CHASE_sf"/>
</dbReference>
<evidence type="ECO:0000313" key="17">
    <source>
        <dbReference type="Proteomes" id="UP000236379"/>
    </source>
</evidence>
<dbReference type="InterPro" id="IPR001610">
    <property type="entry name" value="PAC"/>
</dbReference>
<dbReference type="Gene3D" id="3.30.565.10">
    <property type="entry name" value="Histidine kinase-like ATPase, C-terminal domain"/>
    <property type="match status" value="1"/>
</dbReference>
<dbReference type="InterPro" id="IPR036097">
    <property type="entry name" value="HisK_dim/P_sf"/>
</dbReference>
<dbReference type="GO" id="GO:0000156">
    <property type="term" value="F:phosphorelay response regulator activity"/>
    <property type="evidence" value="ECO:0007669"/>
    <property type="project" value="TreeGrafter"/>
</dbReference>
<keyword evidence="6 11" id="KW-0812">Transmembrane</keyword>
<dbReference type="Gene3D" id="3.30.450.40">
    <property type="match status" value="1"/>
</dbReference>
<dbReference type="PANTHER" id="PTHR42878:SF15">
    <property type="entry name" value="BACTERIOPHYTOCHROME"/>
    <property type="match status" value="1"/>
</dbReference>
<dbReference type="InterPro" id="IPR050351">
    <property type="entry name" value="BphY/WalK/GraS-like"/>
</dbReference>
<dbReference type="Pfam" id="PF00512">
    <property type="entry name" value="HisKA"/>
    <property type="match status" value="1"/>
</dbReference>
<accession>A0A2K3V184</accession>
<reference evidence="16 17" key="1">
    <citation type="submission" date="2018-01" db="EMBL/GenBank/DDBJ databases">
        <title>Deinococcus koreensis sp. nov., a radiation-resistant bacterium isolated from river water.</title>
        <authorList>
            <person name="Choi A."/>
        </authorList>
    </citation>
    <scope>NUCLEOTIDE SEQUENCE [LARGE SCALE GENOMIC DNA]</scope>
    <source>
        <strain evidence="16 17">SJW1-2</strain>
    </source>
</reference>
<dbReference type="GO" id="GO:0007234">
    <property type="term" value="P:osmosensory signaling via phosphorelay pathway"/>
    <property type="evidence" value="ECO:0007669"/>
    <property type="project" value="TreeGrafter"/>
</dbReference>
<evidence type="ECO:0000259" key="14">
    <source>
        <dbReference type="PROSITE" id="PS50113"/>
    </source>
</evidence>
<evidence type="ECO:0000256" key="11">
    <source>
        <dbReference type="SAM" id="Phobius"/>
    </source>
</evidence>
<feature type="domain" description="CHASE" evidence="15">
    <location>
        <begin position="146"/>
        <end position="235"/>
    </location>
</feature>
<dbReference type="InterPro" id="IPR013767">
    <property type="entry name" value="PAS_fold"/>
</dbReference>
<feature type="domain" description="PAS" evidence="13">
    <location>
        <begin position="342"/>
        <end position="395"/>
    </location>
</feature>
<dbReference type="InterPro" id="IPR004358">
    <property type="entry name" value="Sig_transdc_His_kin-like_C"/>
</dbReference>
<organism evidence="16 17">
    <name type="scientific">Deinococcus koreensis</name>
    <dbReference type="NCBI Taxonomy" id="2054903"/>
    <lineage>
        <taxon>Bacteria</taxon>
        <taxon>Thermotogati</taxon>
        <taxon>Deinococcota</taxon>
        <taxon>Deinococci</taxon>
        <taxon>Deinococcales</taxon>
        <taxon>Deinococcaceae</taxon>
        <taxon>Deinococcus</taxon>
    </lineage>
</organism>
<evidence type="ECO:0000259" key="15">
    <source>
        <dbReference type="PROSITE" id="PS50839"/>
    </source>
</evidence>
<dbReference type="InterPro" id="IPR006189">
    <property type="entry name" value="CHASE_dom"/>
</dbReference>
<dbReference type="SMART" id="SM00091">
    <property type="entry name" value="PAS"/>
    <property type="match status" value="3"/>
</dbReference>
<dbReference type="Pfam" id="PF08447">
    <property type="entry name" value="PAS_3"/>
    <property type="match status" value="1"/>
</dbReference>
<dbReference type="PANTHER" id="PTHR42878">
    <property type="entry name" value="TWO-COMPONENT HISTIDINE KINASE"/>
    <property type="match status" value="1"/>
</dbReference>
<dbReference type="Proteomes" id="UP000236379">
    <property type="component" value="Unassembled WGS sequence"/>
</dbReference>
<dbReference type="PROSITE" id="PS50109">
    <property type="entry name" value="HIS_KIN"/>
    <property type="match status" value="1"/>
</dbReference>
<protein>
    <recommendedName>
        <fullName evidence="3">histidine kinase</fullName>
        <ecNumber evidence="3">2.7.13.3</ecNumber>
    </recommendedName>
</protein>
<evidence type="ECO:0000259" key="13">
    <source>
        <dbReference type="PROSITE" id="PS50112"/>
    </source>
</evidence>
<dbReference type="EC" id="2.7.13.3" evidence="3"/>
<feature type="transmembrane region" description="Helical" evidence="11">
    <location>
        <begin position="292"/>
        <end position="315"/>
    </location>
</feature>
<dbReference type="PROSITE" id="PS50112">
    <property type="entry name" value="PAS"/>
    <property type="match status" value="2"/>
</dbReference>
<dbReference type="AlphaFoldDB" id="A0A2K3V184"/>
<dbReference type="CDD" id="cd00082">
    <property type="entry name" value="HisKA"/>
    <property type="match status" value="1"/>
</dbReference>
<dbReference type="SUPFAM" id="SSF55781">
    <property type="entry name" value="GAF domain-like"/>
    <property type="match status" value="1"/>
</dbReference>
<dbReference type="Pfam" id="PF08448">
    <property type="entry name" value="PAS_4"/>
    <property type="match status" value="1"/>
</dbReference>
<dbReference type="InterPro" id="IPR035965">
    <property type="entry name" value="PAS-like_dom_sf"/>
</dbReference>
<dbReference type="GO" id="GO:0030295">
    <property type="term" value="F:protein kinase activator activity"/>
    <property type="evidence" value="ECO:0007669"/>
    <property type="project" value="TreeGrafter"/>
</dbReference>
<dbReference type="Pfam" id="PF00989">
    <property type="entry name" value="PAS"/>
    <property type="match status" value="1"/>
</dbReference>
<keyword evidence="17" id="KW-1185">Reference proteome</keyword>
<evidence type="ECO:0000256" key="7">
    <source>
        <dbReference type="ARBA" id="ARBA00022777"/>
    </source>
</evidence>
<dbReference type="Gene3D" id="1.10.287.130">
    <property type="match status" value="1"/>
</dbReference>
<dbReference type="PROSITE" id="PS50113">
    <property type="entry name" value="PAC"/>
    <property type="match status" value="3"/>
</dbReference>
<evidence type="ECO:0000256" key="8">
    <source>
        <dbReference type="ARBA" id="ARBA00022989"/>
    </source>
</evidence>
<dbReference type="SMART" id="SM00388">
    <property type="entry name" value="HisKA"/>
    <property type="match status" value="1"/>
</dbReference>
<feature type="domain" description="PAS" evidence="13">
    <location>
        <begin position="577"/>
        <end position="613"/>
    </location>
</feature>
<evidence type="ECO:0000256" key="5">
    <source>
        <dbReference type="ARBA" id="ARBA00022679"/>
    </source>
</evidence>
<evidence type="ECO:0000256" key="10">
    <source>
        <dbReference type="SAM" id="Coils"/>
    </source>
</evidence>
<dbReference type="Gene3D" id="3.30.450.20">
    <property type="entry name" value="PAS domain"/>
    <property type="match status" value="3"/>
</dbReference>
<evidence type="ECO:0000259" key="12">
    <source>
        <dbReference type="PROSITE" id="PS50109"/>
    </source>
</evidence>
<dbReference type="NCBIfam" id="TIGR00229">
    <property type="entry name" value="sensory_box"/>
    <property type="match status" value="2"/>
</dbReference>